<evidence type="ECO:0000313" key="2">
    <source>
        <dbReference type="Proteomes" id="UP000541610"/>
    </source>
</evidence>
<dbReference type="OrthoDB" id="2335338at2759"/>
<dbReference type="InterPro" id="IPR019734">
    <property type="entry name" value="TPR_rpt"/>
</dbReference>
<sequence>MLVPRRYKGSIPLYATSPQLDLCSEDKFTLAMAVLEQALGYISNGTNESLRGYLDSGDDDAKMLLSDIYGQQGVCQQSLGNIDQAIDCYTQAVDTPRPMPATPTSLCFLLSRVPPQSDDRSLLNRAKEHLNRAVQLDPGNAEYKDIWTTVDDMTIPVGTT</sequence>
<dbReference type="Gene3D" id="1.25.40.10">
    <property type="entry name" value="Tetratricopeptide repeat domain"/>
    <property type="match status" value="1"/>
</dbReference>
<dbReference type="InterPro" id="IPR011990">
    <property type="entry name" value="TPR-like_helical_dom_sf"/>
</dbReference>
<comment type="caution">
    <text evidence="1">The sequence shown here is derived from an EMBL/GenBank/DDBJ whole genome shotgun (WGS) entry which is preliminary data.</text>
</comment>
<gene>
    <name evidence="1" type="ORF">FOZ60_004072</name>
</gene>
<organism evidence="1 2">
    <name type="scientific">Perkinsus olseni</name>
    <name type="common">Perkinsus atlanticus</name>
    <dbReference type="NCBI Taxonomy" id="32597"/>
    <lineage>
        <taxon>Eukaryota</taxon>
        <taxon>Sar</taxon>
        <taxon>Alveolata</taxon>
        <taxon>Perkinsozoa</taxon>
        <taxon>Perkinsea</taxon>
        <taxon>Perkinsida</taxon>
        <taxon>Perkinsidae</taxon>
        <taxon>Perkinsus</taxon>
    </lineage>
</organism>
<reference evidence="1 2" key="1">
    <citation type="submission" date="2020-04" db="EMBL/GenBank/DDBJ databases">
        <title>Perkinsus olseni comparative genomics.</title>
        <authorList>
            <person name="Bogema D.R."/>
        </authorList>
    </citation>
    <scope>NUCLEOTIDE SEQUENCE [LARGE SCALE GENOMIC DNA]</scope>
    <source>
        <strain evidence="1">00978-12</strain>
    </source>
</reference>
<evidence type="ECO:0000313" key="1">
    <source>
        <dbReference type="EMBL" id="KAF4695575.1"/>
    </source>
</evidence>
<protein>
    <recommendedName>
        <fullName evidence="3">Tetratricopeptide repeat protein 21B</fullName>
    </recommendedName>
</protein>
<dbReference type="AlphaFoldDB" id="A0A7J6PHH5"/>
<dbReference type="Pfam" id="PF13181">
    <property type="entry name" value="TPR_8"/>
    <property type="match status" value="1"/>
</dbReference>
<dbReference type="EMBL" id="JABANP010000019">
    <property type="protein sequence ID" value="KAF4695575.1"/>
    <property type="molecule type" value="Genomic_DNA"/>
</dbReference>
<proteinExistence type="predicted"/>
<accession>A0A7J6PHH5</accession>
<evidence type="ECO:0008006" key="3">
    <source>
        <dbReference type="Google" id="ProtNLM"/>
    </source>
</evidence>
<name>A0A7J6PHH5_PEROL</name>
<dbReference type="Proteomes" id="UP000541610">
    <property type="component" value="Unassembled WGS sequence"/>
</dbReference>
<dbReference type="SUPFAM" id="SSF48452">
    <property type="entry name" value="TPR-like"/>
    <property type="match status" value="1"/>
</dbReference>